<evidence type="ECO:0000313" key="3">
    <source>
        <dbReference type="Proteomes" id="UP000318825"/>
    </source>
</evidence>
<evidence type="ECO:0000256" key="1">
    <source>
        <dbReference type="SAM" id="MobiDB-lite"/>
    </source>
</evidence>
<comment type="caution">
    <text evidence="2">The sequence shown here is derived from an EMBL/GenBank/DDBJ whole genome shotgun (WGS) entry which is preliminary data.</text>
</comment>
<evidence type="ECO:0000313" key="2">
    <source>
        <dbReference type="EMBL" id="GEC15535.1"/>
    </source>
</evidence>
<reference evidence="2 3" key="1">
    <citation type="submission" date="2019-06" db="EMBL/GenBank/DDBJ databases">
        <title>Whole genome shotgun sequence of Nitrobacter winogradskyi NBRC 14297.</title>
        <authorList>
            <person name="Hosoyama A."/>
            <person name="Uohara A."/>
            <person name="Ohji S."/>
            <person name="Ichikawa N."/>
        </authorList>
    </citation>
    <scope>NUCLEOTIDE SEQUENCE [LARGE SCALE GENOMIC DNA]</scope>
    <source>
        <strain evidence="2 3">NBRC 14297</strain>
    </source>
</reference>
<feature type="compositionally biased region" description="Basic and acidic residues" evidence="1">
    <location>
        <begin position="40"/>
        <end position="54"/>
    </location>
</feature>
<gene>
    <name evidence="2" type="ORF">NWI01_14270</name>
</gene>
<feature type="compositionally biased region" description="Basic and acidic residues" evidence="1">
    <location>
        <begin position="20"/>
        <end position="31"/>
    </location>
</feature>
<dbReference type="EMBL" id="BJNF01000031">
    <property type="protein sequence ID" value="GEC15535.1"/>
    <property type="molecule type" value="Genomic_DNA"/>
</dbReference>
<sequence>MPLVPQQALSIWWLRQGKDAQGKDIQGKDTGLHPSTRPTGSRDNRLKTVGRDDIQQPALPAPTA</sequence>
<protein>
    <submittedName>
        <fullName evidence="2">Uncharacterized protein</fullName>
    </submittedName>
</protein>
<dbReference type="Proteomes" id="UP000318825">
    <property type="component" value="Unassembled WGS sequence"/>
</dbReference>
<accession>A0A4Y3WAA9</accession>
<name>A0A4Y3WAA9_NITWI</name>
<dbReference type="AlphaFoldDB" id="A0A4Y3WAA9"/>
<feature type="region of interest" description="Disordered" evidence="1">
    <location>
        <begin position="20"/>
        <end position="64"/>
    </location>
</feature>
<organism evidence="2 3">
    <name type="scientific">Nitrobacter winogradskyi</name>
    <name type="common">Nitrobacter agilis</name>
    <dbReference type="NCBI Taxonomy" id="913"/>
    <lineage>
        <taxon>Bacteria</taxon>
        <taxon>Pseudomonadati</taxon>
        <taxon>Pseudomonadota</taxon>
        <taxon>Alphaproteobacteria</taxon>
        <taxon>Hyphomicrobiales</taxon>
        <taxon>Nitrobacteraceae</taxon>
        <taxon>Nitrobacter</taxon>
    </lineage>
</organism>
<proteinExistence type="predicted"/>